<dbReference type="PANTHER" id="PTHR31239:SF2">
    <property type="entry name" value="NICOLIN-1"/>
    <property type="match status" value="1"/>
</dbReference>
<evidence type="ECO:0000313" key="1">
    <source>
        <dbReference type="EMBL" id="KAL1510795.1"/>
    </source>
</evidence>
<dbReference type="AlphaFoldDB" id="A0AB34J1R3"/>
<accession>A0AB34J1R3</accession>
<gene>
    <name evidence="1" type="ORF">AB1Y20_007080</name>
</gene>
<dbReference type="Proteomes" id="UP001515480">
    <property type="component" value="Unassembled WGS sequence"/>
</dbReference>
<reference evidence="1 2" key="1">
    <citation type="journal article" date="2024" name="Science">
        <title>Giant polyketide synthase enzymes in the biosynthesis of giant marine polyether toxins.</title>
        <authorList>
            <person name="Fallon T.R."/>
            <person name="Shende V.V."/>
            <person name="Wierzbicki I.H."/>
            <person name="Pendleton A.L."/>
            <person name="Watervoot N.F."/>
            <person name="Auber R.P."/>
            <person name="Gonzalez D.J."/>
            <person name="Wisecaver J.H."/>
            <person name="Moore B.S."/>
        </authorList>
    </citation>
    <scope>NUCLEOTIDE SEQUENCE [LARGE SCALE GENOMIC DNA]</scope>
    <source>
        <strain evidence="1 2">12B1</strain>
    </source>
</reference>
<dbReference type="GO" id="GO:0005654">
    <property type="term" value="C:nucleoplasm"/>
    <property type="evidence" value="ECO:0007669"/>
    <property type="project" value="TreeGrafter"/>
</dbReference>
<comment type="caution">
    <text evidence="1">The sequence shown here is derived from an EMBL/GenBank/DDBJ whole genome shotgun (WGS) entry which is preliminary data.</text>
</comment>
<keyword evidence="2" id="KW-1185">Reference proteome</keyword>
<sequence>MLVPLAVQLTTSSDAAESSPRQHWIELTFKDGPVHLHSISFINYYTYSLSIMHSLTRAESDPMLPAHARGRPAQWRRVLRKHQLMASPHFEDDAQAEHVLSHDFFEADFDTSRVVRLRFVCVQPSPSWARYSLRDIRCFALRTASPVRTQVSRTPALSAADAEFSKLVAEQIEAMAAIARQVRHTIAEQGEEPSCTSLATGTAAGAGSTPGMAYPARAVVTLLPYPLGEWNAEAHEAYLL</sequence>
<evidence type="ECO:0000313" key="2">
    <source>
        <dbReference type="Proteomes" id="UP001515480"/>
    </source>
</evidence>
<dbReference type="InterPro" id="IPR040235">
    <property type="entry name" value="Nicolin-1"/>
</dbReference>
<organism evidence="1 2">
    <name type="scientific">Prymnesium parvum</name>
    <name type="common">Toxic golden alga</name>
    <dbReference type="NCBI Taxonomy" id="97485"/>
    <lineage>
        <taxon>Eukaryota</taxon>
        <taxon>Haptista</taxon>
        <taxon>Haptophyta</taxon>
        <taxon>Prymnesiophyceae</taxon>
        <taxon>Prymnesiales</taxon>
        <taxon>Prymnesiaceae</taxon>
        <taxon>Prymnesium</taxon>
    </lineage>
</organism>
<name>A0AB34J1R3_PRYPA</name>
<protein>
    <recommendedName>
        <fullName evidence="3">SUN domain-containing protein</fullName>
    </recommendedName>
</protein>
<dbReference type="EMBL" id="JBGBPQ010000015">
    <property type="protein sequence ID" value="KAL1510795.1"/>
    <property type="molecule type" value="Genomic_DNA"/>
</dbReference>
<evidence type="ECO:0008006" key="3">
    <source>
        <dbReference type="Google" id="ProtNLM"/>
    </source>
</evidence>
<proteinExistence type="predicted"/>
<dbReference type="PANTHER" id="PTHR31239">
    <property type="entry name" value="NICOLIN 1"/>
    <property type="match status" value="1"/>
</dbReference>